<organism evidence="3 4">
    <name type="scientific">Micromonospora carbonacea</name>
    <dbReference type="NCBI Taxonomy" id="47853"/>
    <lineage>
        <taxon>Bacteria</taxon>
        <taxon>Bacillati</taxon>
        <taxon>Actinomycetota</taxon>
        <taxon>Actinomycetes</taxon>
        <taxon>Micromonosporales</taxon>
        <taxon>Micromonosporaceae</taxon>
        <taxon>Micromonospora</taxon>
    </lineage>
</organism>
<dbReference type="GO" id="GO:0032259">
    <property type="term" value="P:methylation"/>
    <property type="evidence" value="ECO:0007669"/>
    <property type="project" value="UniProtKB-KW"/>
</dbReference>
<dbReference type="AlphaFoldDB" id="A0A1C4TZI7"/>
<dbReference type="InterPro" id="IPR029063">
    <property type="entry name" value="SAM-dependent_MTases_sf"/>
</dbReference>
<accession>A0A1C4TZI7</accession>
<dbReference type="EMBL" id="FMCT01000001">
    <property type="protein sequence ID" value="SCE64872.1"/>
    <property type="molecule type" value="Genomic_DNA"/>
</dbReference>
<dbReference type="InterPro" id="IPR038375">
    <property type="entry name" value="NDUFAF7_sf"/>
</dbReference>
<dbReference type="PANTHER" id="PTHR12049">
    <property type="entry name" value="PROTEIN ARGININE METHYLTRANSFERASE NDUFAF7, MITOCHONDRIAL"/>
    <property type="match status" value="1"/>
</dbReference>
<dbReference type="Pfam" id="PF02636">
    <property type="entry name" value="Methyltransf_28"/>
    <property type="match status" value="1"/>
</dbReference>
<keyword evidence="4" id="KW-1185">Reference proteome</keyword>
<proteinExistence type="predicted"/>
<dbReference type="Gene3D" id="3.40.50.12710">
    <property type="match status" value="1"/>
</dbReference>
<dbReference type="Proteomes" id="UP000183585">
    <property type="component" value="Unassembled WGS sequence"/>
</dbReference>
<evidence type="ECO:0000256" key="2">
    <source>
        <dbReference type="ARBA" id="ARBA00022679"/>
    </source>
</evidence>
<evidence type="ECO:0000256" key="1">
    <source>
        <dbReference type="ARBA" id="ARBA00022603"/>
    </source>
</evidence>
<protein>
    <submittedName>
        <fullName evidence="3">SAM-dependent methyltransferase, MidA family</fullName>
    </submittedName>
</protein>
<gene>
    <name evidence="3" type="ORF">GA0070563_101137</name>
</gene>
<keyword evidence="1 3" id="KW-0489">Methyltransferase</keyword>
<dbReference type="STRING" id="47853.TK50_17250"/>
<evidence type="ECO:0000313" key="3">
    <source>
        <dbReference type="EMBL" id="SCE64872.1"/>
    </source>
</evidence>
<evidence type="ECO:0000313" key="4">
    <source>
        <dbReference type="Proteomes" id="UP000183585"/>
    </source>
</evidence>
<name>A0A1C4TZI7_9ACTN</name>
<dbReference type="PANTHER" id="PTHR12049:SF7">
    <property type="entry name" value="PROTEIN ARGININE METHYLTRANSFERASE NDUFAF7, MITOCHONDRIAL"/>
    <property type="match status" value="1"/>
</dbReference>
<dbReference type="SUPFAM" id="SSF53335">
    <property type="entry name" value="S-adenosyl-L-methionine-dependent methyltransferases"/>
    <property type="match status" value="1"/>
</dbReference>
<dbReference type="GO" id="GO:0035243">
    <property type="term" value="F:protein-arginine omega-N symmetric methyltransferase activity"/>
    <property type="evidence" value="ECO:0007669"/>
    <property type="project" value="TreeGrafter"/>
</dbReference>
<sequence length="365" mass="37689">MNSVPLRWRDAMDRALYGPDGFFVGGAGPAGHFRTSAHASRAFAAAVFRLVSRLDAALGFPAPFDLVDVGAGRGELLVALATLADEAAAPDTTPNTAAPSGAAAAGTAPVPLAHRLRLTAVELAPRPPDLPPAIDWTTETPTGITGLLLATEWLDNVPLDVAVPTEDGWRYQLVDPHTGEETSGPPLTQEDLTWLTHWHPTTAPAPTITGAGERVEVGRGRDLAWSGVVARVSRGVALGVDYGYLRGARPAGGTLTGYRGGRQVPPVPDGSCDVTAHVAMDSVAAAGERVAGRAYTLMSQREALRALGADGGRPPLSLAGTDPAGYLRALAAASAVAELTDPAGLGGHWWLLQPVGVAVDALMAR</sequence>
<reference evidence="4" key="1">
    <citation type="submission" date="2016-06" db="EMBL/GenBank/DDBJ databases">
        <authorList>
            <person name="Varghese N."/>
            <person name="Submissions Spin"/>
        </authorList>
    </citation>
    <scope>NUCLEOTIDE SEQUENCE [LARGE SCALE GENOMIC DNA]</scope>
    <source>
        <strain evidence="4">DSM 43168</strain>
    </source>
</reference>
<keyword evidence="2 3" id="KW-0808">Transferase</keyword>
<dbReference type="InterPro" id="IPR003788">
    <property type="entry name" value="NDUFAF7"/>
</dbReference>